<gene>
    <name evidence="3" type="ORF">AAV32_11185</name>
</gene>
<dbReference type="Proteomes" id="UP000078084">
    <property type="component" value="Unassembled WGS sequence"/>
</dbReference>
<dbReference type="AlphaFoldDB" id="A0A171KR94"/>
<feature type="signal peptide" evidence="2">
    <location>
        <begin position="1"/>
        <end position="35"/>
    </location>
</feature>
<feature type="compositionally biased region" description="Pro residues" evidence="1">
    <location>
        <begin position="42"/>
        <end position="52"/>
    </location>
</feature>
<feature type="chain" id="PRO_5007908619" description="ParB-like nuclease" evidence="2">
    <location>
        <begin position="36"/>
        <end position="419"/>
    </location>
</feature>
<reference evidence="3 4" key="1">
    <citation type="submission" date="2015-04" db="EMBL/GenBank/DDBJ databases">
        <title>Genome sequence of Kerstersia gyiorum CG1.</title>
        <authorList>
            <person name="Greninger A.L."/>
            <person name="Kozyreva V."/>
            <person name="Chaturvedi V."/>
        </authorList>
    </citation>
    <scope>NUCLEOTIDE SEQUENCE [LARGE SCALE GENOMIC DNA]</scope>
    <source>
        <strain evidence="3 4">CG1</strain>
    </source>
</reference>
<organism evidence="3 4">
    <name type="scientific">Kerstersia gyiorum</name>
    <dbReference type="NCBI Taxonomy" id="206506"/>
    <lineage>
        <taxon>Bacteria</taxon>
        <taxon>Pseudomonadati</taxon>
        <taxon>Pseudomonadota</taxon>
        <taxon>Betaproteobacteria</taxon>
        <taxon>Burkholderiales</taxon>
        <taxon>Alcaligenaceae</taxon>
        <taxon>Kerstersia</taxon>
    </lineage>
</organism>
<keyword evidence="4" id="KW-1185">Reference proteome</keyword>
<proteinExistence type="predicted"/>
<dbReference type="CDD" id="cd16390">
    <property type="entry name" value="ParB_N_Srx_like"/>
    <property type="match status" value="1"/>
</dbReference>
<feature type="region of interest" description="Disordered" evidence="1">
    <location>
        <begin position="33"/>
        <end position="54"/>
    </location>
</feature>
<dbReference type="InterPro" id="IPR014956">
    <property type="entry name" value="ParBc_2"/>
</dbReference>
<dbReference type="EMBL" id="LBNE01000007">
    <property type="protein sequence ID" value="KKO71411.1"/>
    <property type="molecule type" value="Genomic_DNA"/>
</dbReference>
<evidence type="ECO:0000313" key="3">
    <source>
        <dbReference type="EMBL" id="KKO71411.1"/>
    </source>
</evidence>
<dbReference type="InterPro" id="IPR036086">
    <property type="entry name" value="ParB/Sulfiredoxin_sf"/>
</dbReference>
<evidence type="ECO:0000256" key="1">
    <source>
        <dbReference type="SAM" id="MobiDB-lite"/>
    </source>
</evidence>
<comment type="caution">
    <text evidence="3">The sequence shown here is derived from an EMBL/GenBank/DDBJ whole genome shotgun (WGS) entry which is preliminary data.</text>
</comment>
<name>A0A171KR94_9BURK</name>
<dbReference type="Pfam" id="PF08857">
    <property type="entry name" value="ParBc_2"/>
    <property type="match status" value="1"/>
</dbReference>
<dbReference type="Gene3D" id="3.90.1530.10">
    <property type="entry name" value="Conserved hypothetical protein from pyrococcus furiosus pfu- 392566-001, ParB domain"/>
    <property type="match status" value="1"/>
</dbReference>
<dbReference type="PATRIC" id="fig|206506.3.peg.2386"/>
<dbReference type="STRING" id="206506.AAV32_11185"/>
<dbReference type="SUPFAM" id="SSF110849">
    <property type="entry name" value="ParB/Sulfiredoxin"/>
    <property type="match status" value="1"/>
</dbReference>
<accession>A0A171KR94</accession>
<evidence type="ECO:0000313" key="4">
    <source>
        <dbReference type="Proteomes" id="UP000078084"/>
    </source>
</evidence>
<evidence type="ECO:0008006" key="5">
    <source>
        <dbReference type="Google" id="ProtNLM"/>
    </source>
</evidence>
<sequence>MSSSYPTSCLPVLTRRLLPATFVLAVLAGCGSSHDKNDTEPAPEPTPTPTPVSPYVDARAGDVLKVQIKELHPTQPSVGYDQIYYHLGRKQPDLNRYQPTEAGYLGDDDEDNYSRYIYRTERKRIDDYCADNGQGGVASFTQTGTRLIDSTSYTCSLPEPTPDAAADILAQLKTVVVGPGGTLYLTDGHHTFTTLKELADGGEELPVWVRVAANYSGAETQASFWQQMQDARYVWLEDPEGKAITPDQLPDRLGLDTLSDDKYRSLVYLTRGMGYDNGGMPEFAEFYWGSWLRENGPDLSQYKLTDLARARIEVKNGIVSARSGDSTDSYVAAVRDAALRMVALDDTATVSGGRLAGELGRLDAPAAAKDWNDFMEDEIWRADTNSSGRYRTAGKAWYALKYRECGGAANTQPACWLQP</sequence>
<dbReference type="RefSeq" id="WP_068371806.1">
    <property type="nucleotide sequence ID" value="NZ_LBNE01000007.1"/>
</dbReference>
<keyword evidence="2" id="KW-0732">Signal</keyword>
<protein>
    <recommendedName>
        <fullName evidence="5">ParB-like nuclease</fullName>
    </recommendedName>
</protein>
<evidence type="ECO:0000256" key="2">
    <source>
        <dbReference type="SAM" id="SignalP"/>
    </source>
</evidence>